<evidence type="ECO:0000256" key="1">
    <source>
        <dbReference type="SAM" id="MobiDB-lite"/>
    </source>
</evidence>
<name>A0A6J5J5Q2_9BURK</name>
<protein>
    <submittedName>
        <fullName evidence="2">Uncharacterized protein</fullName>
    </submittedName>
</protein>
<gene>
    <name evidence="2" type="ORF">BCO9919_02508</name>
</gene>
<organism evidence="2 3">
    <name type="scientific">Burkholderia cenocepacia</name>
    <dbReference type="NCBI Taxonomy" id="95486"/>
    <lineage>
        <taxon>Bacteria</taxon>
        <taxon>Pseudomonadati</taxon>
        <taxon>Pseudomonadota</taxon>
        <taxon>Betaproteobacteria</taxon>
        <taxon>Burkholderiales</taxon>
        <taxon>Burkholderiaceae</taxon>
        <taxon>Burkholderia</taxon>
        <taxon>Burkholderia cepacia complex</taxon>
    </lineage>
</organism>
<dbReference type="Proteomes" id="UP000494322">
    <property type="component" value="Unassembled WGS sequence"/>
</dbReference>
<reference evidence="2 3" key="1">
    <citation type="submission" date="2020-04" db="EMBL/GenBank/DDBJ databases">
        <authorList>
            <person name="Depoorter E."/>
        </authorList>
    </citation>
    <scope>NUCLEOTIDE SEQUENCE [LARGE SCALE GENOMIC DNA]</scope>
    <source>
        <strain evidence="2 3">BCC0132</strain>
    </source>
</reference>
<feature type="compositionally biased region" description="Polar residues" evidence="1">
    <location>
        <begin position="1"/>
        <end position="16"/>
    </location>
</feature>
<dbReference type="RefSeq" id="WP_175238107.1">
    <property type="nucleotide sequence ID" value="NZ_CABWIK020000011.1"/>
</dbReference>
<feature type="region of interest" description="Disordered" evidence="1">
    <location>
        <begin position="1"/>
        <end position="81"/>
    </location>
</feature>
<evidence type="ECO:0000313" key="2">
    <source>
        <dbReference type="EMBL" id="CAB3966898.1"/>
    </source>
</evidence>
<accession>A0A6J5J5Q2</accession>
<sequence>MSRASTGRQQAKTESTGAGRDGAQHTVAPTRARHTRATSRGARPARKDETKRGTVIAGSGGETGQPLWEDDGGALPPEEWS</sequence>
<evidence type="ECO:0000313" key="3">
    <source>
        <dbReference type="Proteomes" id="UP000494322"/>
    </source>
</evidence>
<dbReference type="AlphaFoldDB" id="A0A6J5J5Q2"/>
<dbReference type="EMBL" id="CABWIK020000011">
    <property type="protein sequence ID" value="CAB3966898.1"/>
    <property type="molecule type" value="Genomic_DNA"/>
</dbReference>
<proteinExistence type="predicted"/>